<keyword evidence="5" id="KW-1185">Reference proteome</keyword>
<name>A0ABV4CHU2_9PSEU</name>
<dbReference type="InterPro" id="IPR010839">
    <property type="entry name" value="AtuA_N"/>
</dbReference>
<sequence>MTRRPVRIGNFSGYLGDRRSALADVLAGDPVDVLVGDYLAEFTLAMLASRHRADPSKGYVEYFLDQLGPQLGAVAERGCRVVANAGGFHPAGLAEAVRALAVARGVRLRVAHVEGDDVLPELDRLRADGHALAHLDTGAPLSDWGVRPIAANAYLGGWGIAAALRAGADVVVCGRVTDASLTAGPAAWWHGWDPADWDRLAAAVVAGHVVECGPHATGGDFSGFTAVPGAVEPGFPIAEIAADGTAVITKHAGHGGMVTADTVTAQLVYEIQGPRYLNPDVTAHLDSVRLRTTGPDRVELSGVTGSPPPPTTKVAAFAPIGHQVVHTLYATGLAVEEKVALVRAQVAALLGERPDVEVDVTALGVPAVDPRTQWEATAQIRVMAAGPDPEPLDDLVQGLGGLFLSSIPGFYTDTAARQASAARPRIDYWPALLAVEAVPHRVVLDGGERLDVPPPAATAEQAQPVHPEPGPPSPGPTRRLPLGALAHARSGDKGGNSNVGLWVPDPRAWPWLRDLLSTAGLRRLMPEAAHVEVVRHEFPELRAVHFVLRGLLGTGGSSNLRVDPIGKAVGEFLRARHVDVPVDLAAALPR</sequence>
<comment type="caution">
    <text evidence="4">The sequence shown here is derived from an EMBL/GenBank/DDBJ whole genome shotgun (WGS) entry which is preliminary data.</text>
</comment>
<dbReference type="PANTHER" id="PTHR47585">
    <property type="match status" value="1"/>
</dbReference>
<feature type="region of interest" description="Disordered" evidence="1">
    <location>
        <begin position="448"/>
        <end position="481"/>
    </location>
</feature>
<feature type="compositionally biased region" description="Pro residues" evidence="1">
    <location>
        <begin position="466"/>
        <end position="475"/>
    </location>
</feature>
<feature type="domain" description="AtuA-like ferredoxin-fold" evidence="3">
    <location>
        <begin position="481"/>
        <end position="578"/>
    </location>
</feature>
<evidence type="ECO:0000313" key="4">
    <source>
        <dbReference type="EMBL" id="MEY8040349.1"/>
    </source>
</evidence>
<evidence type="ECO:0000259" key="3">
    <source>
        <dbReference type="Pfam" id="PF23544"/>
    </source>
</evidence>
<proteinExistence type="predicted"/>
<dbReference type="Pfam" id="PF07287">
    <property type="entry name" value="AtuA"/>
    <property type="match status" value="1"/>
</dbReference>
<evidence type="ECO:0000259" key="2">
    <source>
        <dbReference type="Pfam" id="PF07287"/>
    </source>
</evidence>
<gene>
    <name evidence="4" type="ORF">AB8O55_13165</name>
</gene>
<accession>A0ABV4CHU2</accession>
<protein>
    <submittedName>
        <fullName evidence="4">Acyclic terpene utilization AtuA family protein</fullName>
    </submittedName>
</protein>
<dbReference type="Proteomes" id="UP001564626">
    <property type="component" value="Unassembled WGS sequence"/>
</dbReference>
<dbReference type="Pfam" id="PF23544">
    <property type="entry name" value="AtuA_ferredoxin"/>
    <property type="match status" value="1"/>
</dbReference>
<feature type="domain" description="Acyclic terpene utilisation N-terminal" evidence="2">
    <location>
        <begin position="6"/>
        <end position="443"/>
    </location>
</feature>
<evidence type="ECO:0000256" key="1">
    <source>
        <dbReference type="SAM" id="MobiDB-lite"/>
    </source>
</evidence>
<dbReference type="RefSeq" id="WP_369774877.1">
    <property type="nucleotide sequence ID" value="NZ_JBGEHV010000020.1"/>
</dbReference>
<organism evidence="4 5">
    <name type="scientific">Saccharopolyspora cebuensis</name>
    <dbReference type="NCBI Taxonomy" id="418759"/>
    <lineage>
        <taxon>Bacteria</taxon>
        <taxon>Bacillati</taxon>
        <taxon>Actinomycetota</taxon>
        <taxon>Actinomycetes</taxon>
        <taxon>Pseudonocardiales</taxon>
        <taxon>Pseudonocardiaceae</taxon>
        <taxon>Saccharopolyspora</taxon>
    </lineage>
</organism>
<dbReference type="InterPro" id="IPR056362">
    <property type="entry name" value="AtuA-like_ferredoxin_dom"/>
</dbReference>
<dbReference type="EMBL" id="JBGEHV010000020">
    <property type="protein sequence ID" value="MEY8040349.1"/>
    <property type="molecule type" value="Genomic_DNA"/>
</dbReference>
<reference evidence="4 5" key="1">
    <citation type="submission" date="2024-08" db="EMBL/GenBank/DDBJ databases">
        <title>Genome mining of Saccharopolyspora cebuensis PGLac3 from Nigerian medicinal plant.</title>
        <authorList>
            <person name="Ezeobiora C.E."/>
            <person name="Igbokwe N.H."/>
            <person name="Amin D.H."/>
            <person name="Mendie U.E."/>
        </authorList>
    </citation>
    <scope>NUCLEOTIDE SEQUENCE [LARGE SCALE GENOMIC DNA]</scope>
    <source>
        <strain evidence="4 5">PGLac3</strain>
    </source>
</reference>
<dbReference type="PANTHER" id="PTHR47585:SF1">
    <property type="entry name" value="DUF1446 DOMAIN-CONTAINING PROTEIN"/>
    <property type="match status" value="1"/>
</dbReference>
<evidence type="ECO:0000313" key="5">
    <source>
        <dbReference type="Proteomes" id="UP001564626"/>
    </source>
</evidence>